<dbReference type="Proteomes" id="UP000021315">
    <property type="component" value="Unassembled WGS sequence"/>
</dbReference>
<sequence>MTKQIVVCMDGTWNDPIEQTNVYRLFEMLPGKEQFVEEQGPIRSHLSKRNEELAAFYLKSVGNGGRTQSLLGSTQGIGLHDCMIDAYVLVSQVYQSGDKIWLFGFSRGAWAARSLGAFIARTGLIWAADAFDDNAADMAENIWLAYKEGRGMKRGGRFWKHHDKMPIRMIGVWDTVGEFGVPQFNGLRMFDRDELRFMKFADRELSRQVEYGRQALAVDEERADFPPTLWNEREGIKQVWFAGVHADIGGGYEHHGLSDIALEWMINEVNDLDAGLRLLPAQLSEPLVPNALDDRHDETHNLVWRSRPHDERKIPDDAELHPSVLLRLQERADYRPKALEDVSASNTFYRTDEAPPEEQLQPEREPLPFRKLPIDGSIRFPAYAHKWWNASGVEVDVGEKYRIEASGAWIDKGTPAGADGYESTTWFMDLAKGSRRLEERPWFSLIAAIHPRPDLEANNPDSENVLTGLVESTINGVARIDDESNLMATPNACEIEISEAGFLYFFANDSPFSYGNNSGFLTVEVTRLPWSPEEDQKPLATPQSLPGSLDVKLYYAPGTCSLAAHIALRECGLDFELVRVDIRQHQLADGSDFNAINPKGYVPVLEIGDDVRLTEVPAIVQYIADRIPESGLAPRPYTLERYQLQEWLAFISAELHKTFTPLFKPDTPEDDRLRLQEIIASRLGYVEARLAGRNYLLGNQFTVADAYLFTVLTWCNRIGLDIACWPTLLTFQERVRHRPNVREALEAEDH</sequence>
<dbReference type="SUPFAM" id="SSF52833">
    <property type="entry name" value="Thioredoxin-like"/>
    <property type="match status" value="1"/>
</dbReference>
<evidence type="ECO:0000313" key="4">
    <source>
        <dbReference type="Proteomes" id="UP000021315"/>
    </source>
</evidence>
<feature type="domain" description="GST N-terminal" evidence="1">
    <location>
        <begin position="548"/>
        <end position="631"/>
    </location>
</feature>
<dbReference type="Pfam" id="PF09994">
    <property type="entry name" value="T6SS_Tle1-like_cat"/>
    <property type="match status" value="1"/>
</dbReference>
<dbReference type="InterPro" id="IPR010987">
    <property type="entry name" value="Glutathione-S-Trfase_C-like"/>
</dbReference>
<organism evidence="3 4">
    <name type="scientific">Candidatus Accumulibacter cognatus</name>
    <dbReference type="NCBI Taxonomy" id="2954383"/>
    <lineage>
        <taxon>Bacteria</taxon>
        <taxon>Pseudomonadati</taxon>
        <taxon>Pseudomonadota</taxon>
        <taxon>Betaproteobacteria</taxon>
        <taxon>Candidatus Accumulibacter</taxon>
    </lineage>
</organism>
<dbReference type="InterPro" id="IPR040079">
    <property type="entry name" value="Glutathione_S-Trfase"/>
</dbReference>
<reference evidence="3" key="1">
    <citation type="submission" date="2014-02" db="EMBL/GenBank/DDBJ databases">
        <title>Expanding our view of genomic diversity in Candidatus Accumulibacter clades.</title>
        <authorList>
            <person name="Skennerton C.T."/>
            <person name="Barr J.J."/>
            <person name="Slater F.R."/>
            <person name="Bond P.L."/>
            <person name="Tyson G.W."/>
        </authorList>
    </citation>
    <scope>NUCLEOTIDE SEQUENCE [LARGE SCALE GENOMIC DNA]</scope>
</reference>
<accession>A0A080M5Y1</accession>
<keyword evidence="3" id="KW-0808">Transferase</keyword>
<dbReference type="InterPro" id="IPR018712">
    <property type="entry name" value="Tle1-like_cat"/>
</dbReference>
<dbReference type="PANTHER" id="PTHR33840">
    <property type="match status" value="1"/>
</dbReference>
<dbReference type="PROSITE" id="PS50405">
    <property type="entry name" value="GST_CTER"/>
    <property type="match status" value="1"/>
</dbReference>
<dbReference type="PROSITE" id="PS50404">
    <property type="entry name" value="GST_NTER"/>
    <property type="match status" value="1"/>
</dbReference>
<keyword evidence="4" id="KW-1185">Reference proteome</keyword>
<dbReference type="InterPro" id="IPR004046">
    <property type="entry name" value="GST_C"/>
</dbReference>
<name>A0A080M5Y1_9PROT</name>
<dbReference type="SFLD" id="SFLDG01150">
    <property type="entry name" value="Main.1:_Beta-like"/>
    <property type="match status" value="1"/>
</dbReference>
<evidence type="ECO:0000313" key="3">
    <source>
        <dbReference type="EMBL" id="KFB76702.1"/>
    </source>
</evidence>
<dbReference type="AlphaFoldDB" id="A0A080M5Y1"/>
<dbReference type="Gene3D" id="2.60.120.430">
    <property type="entry name" value="Galactose-binding lectin"/>
    <property type="match status" value="1"/>
</dbReference>
<dbReference type="PANTHER" id="PTHR33840:SF1">
    <property type="entry name" value="TLE1 PHOSPHOLIPASE DOMAIN-CONTAINING PROTEIN"/>
    <property type="match status" value="1"/>
</dbReference>
<dbReference type="GO" id="GO:0004364">
    <property type="term" value="F:glutathione transferase activity"/>
    <property type="evidence" value="ECO:0007669"/>
    <property type="project" value="UniProtKB-EC"/>
</dbReference>
<feature type="domain" description="GST C-terminal" evidence="2">
    <location>
        <begin position="637"/>
        <end position="750"/>
    </location>
</feature>
<dbReference type="Pfam" id="PF00043">
    <property type="entry name" value="GST_C"/>
    <property type="match status" value="1"/>
</dbReference>
<dbReference type="InterPro" id="IPR036282">
    <property type="entry name" value="Glutathione-S-Trfase_C_sf"/>
</dbReference>
<dbReference type="SFLD" id="SFLDS00019">
    <property type="entry name" value="Glutathione_Transferase_(cytos"/>
    <property type="match status" value="1"/>
</dbReference>
<gene>
    <name evidence="3" type="primary">gstB</name>
    <name evidence="3" type="ORF">AW06_002178</name>
</gene>
<dbReference type="STRING" id="1453999.AW06_002178"/>
<protein>
    <submittedName>
        <fullName evidence="3">Glutathione S-transferase GST-6.0</fullName>
        <ecNumber evidence="3">2.5.1.18</ecNumber>
    </submittedName>
</protein>
<evidence type="ECO:0000259" key="2">
    <source>
        <dbReference type="PROSITE" id="PS50405"/>
    </source>
</evidence>
<dbReference type="SFLD" id="SFLDG00358">
    <property type="entry name" value="Main_(cytGST)"/>
    <property type="match status" value="1"/>
</dbReference>
<dbReference type="SUPFAM" id="SSF47616">
    <property type="entry name" value="GST C-terminal domain-like"/>
    <property type="match status" value="1"/>
</dbReference>
<proteinExistence type="predicted"/>
<evidence type="ECO:0000259" key="1">
    <source>
        <dbReference type="PROSITE" id="PS50404"/>
    </source>
</evidence>
<dbReference type="NCBIfam" id="NF007831">
    <property type="entry name" value="PRK10542.1"/>
    <property type="match status" value="1"/>
</dbReference>
<dbReference type="InterPro" id="IPR004045">
    <property type="entry name" value="Glutathione_S-Trfase_N"/>
</dbReference>
<dbReference type="Gene3D" id="3.40.30.10">
    <property type="entry name" value="Glutaredoxin"/>
    <property type="match status" value="1"/>
</dbReference>
<dbReference type="CDD" id="cd03188">
    <property type="entry name" value="GST_C_Beta"/>
    <property type="match status" value="1"/>
</dbReference>
<dbReference type="InterPro" id="IPR036249">
    <property type="entry name" value="Thioredoxin-like_sf"/>
</dbReference>
<comment type="caution">
    <text evidence="3">The sequence shown here is derived from an EMBL/GenBank/DDBJ whole genome shotgun (WGS) entry which is preliminary data.</text>
</comment>
<dbReference type="RefSeq" id="WP_324545241.1">
    <property type="nucleotide sequence ID" value="NZ_JDST02000047.1"/>
</dbReference>
<dbReference type="Pfam" id="PF13409">
    <property type="entry name" value="GST_N_2"/>
    <property type="match status" value="1"/>
</dbReference>
<dbReference type="CDD" id="cd03057">
    <property type="entry name" value="GST_N_Beta"/>
    <property type="match status" value="1"/>
</dbReference>
<dbReference type="Gene3D" id="1.20.1050.10">
    <property type="match status" value="1"/>
</dbReference>
<dbReference type="EC" id="2.5.1.18" evidence="3"/>
<dbReference type="EMBL" id="JDST02000047">
    <property type="protein sequence ID" value="KFB76702.1"/>
    <property type="molecule type" value="Genomic_DNA"/>
</dbReference>